<reference evidence="2" key="1">
    <citation type="submission" date="2016-10" db="EMBL/GenBank/DDBJ databases">
        <authorList>
            <person name="Varghese N."/>
            <person name="Submissions S."/>
        </authorList>
    </citation>
    <scope>NUCLEOTIDE SEQUENCE [LARGE SCALE GENOMIC DNA]</scope>
    <source>
        <strain evidence="2">DSM 25329</strain>
    </source>
</reference>
<proteinExistence type="predicted"/>
<accession>A0A1G7ECB3</accession>
<dbReference type="Proteomes" id="UP000198748">
    <property type="component" value="Unassembled WGS sequence"/>
</dbReference>
<evidence type="ECO:0000313" key="2">
    <source>
        <dbReference type="Proteomes" id="UP000198748"/>
    </source>
</evidence>
<gene>
    <name evidence="1" type="ORF">SAMN04487996_10622</name>
</gene>
<keyword evidence="2" id="KW-1185">Reference proteome</keyword>
<protein>
    <submittedName>
        <fullName evidence="1">Por secretion system C-terminal sorting domain-containing protein</fullName>
    </submittedName>
</protein>
<dbReference type="AlphaFoldDB" id="A0A1G7ECB3"/>
<organism evidence="1 2">
    <name type="scientific">Dyadobacter soli</name>
    <dbReference type="NCBI Taxonomy" id="659014"/>
    <lineage>
        <taxon>Bacteria</taxon>
        <taxon>Pseudomonadati</taxon>
        <taxon>Bacteroidota</taxon>
        <taxon>Cytophagia</taxon>
        <taxon>Cytophagales</taxon>
        <taxon>Spirosomataceae</taxon>
        <taxon>Dyadobacter</taxon>
    </lineage>
</organism>
<evidence type="ECO:0000313" key="1">
    <source>
        <dbReference type="EMBL" id="SDE61300.1"/>
    </source>
</evidence>
<sequence>MFSITGYPVGIRAKQAGADNSWDIETKTTVAPGLYYIQFTTGQGAQETLRMIIR</sequence>
<dbReference type="EMBL" id="FNAN01000006">
    <property type="protein sequence ID" value="SDE61300.1"/>
    <property type="molecule type" value="Genomic_DNA"/>
</dbReference>
<name>A0A1G7ECB3_9BACT</name>